<gene>
    <name evidence="2" type="ORF">DAEQUDRAFT_595388</name>
</gene>
<dbReference type="AlphaFoldDB" id="A0A165SYN1"/>
<dbReference type="Proteomes" id="UP000076727">
    <property type="component" value="Unassembled WGS sequence"/>
</dbReference>
<feature type="region of interest" description="Disordered" evidence="1">
    <location>
        <begin position="510"/>
        <end position="529"/>
    </location>
</feature>
<feature type="compositionally biased region" description="Acidic residues" evidence="1">
    <location>
        <begin position="455"/>
        <end position="477"/>
    </location>
</feature>
<evidence type="ECO:0000313" key="3">
    <source>
        <dbReference type="Proteomes" id="UP000076727"/>
    </source>
</evidence>
<feature type="compositionally biased region" description="Basic residues" evidence="1">
    <location>
        <begin position="510"/>
        <end position="528"/>
    </location>
</feature>
<keyword evidence="3" id="KW-1185">Reference proteome</keyword>
<sequence>MLTLRRQRDEERRRRKEERRERERDREDRELRRAREKDARVDRDRSRSRRPSLSGSYGGGYPTPGYSGPTDLERRLQDLDLDRVRERDREYDADRRNSVAGRLSRRGSFYGGDRGPAGYQAASGGPAYPSPPGAYPSPAPTGYTGSPAATYAQPGYSSDRYGRAAPYPPPSPRPGDAIPIARPVSPYQAGPLPRPVSPYQAGAIPRPVSPYQNPVGMRPVSPYQPGIQRAVSPRPGMDVYPRGHVMEGQPIRRAGSRAPSPAPGAYGAPPSTSIYPGMNAAPYGSSGYGAQPGGYGAQPGGYGAPGMPPASPRMPLAPGEQSQMLSAPEGFARPPNLAQPYTHFEMMKIQDMDDFLEVIPRMPLVLVPHDVYHEDWIRLMNDLAMAWSGRLPVPEYSPDGRPPKRSTLAADLIDLWNASFFGRRGVEVVLYKGRERRSGRGAGTVDLHLPGFDTYDPDSDEYGSSDDSSDVSSDDDRDDRHRYGSAYGGVYGRQVDSQIAELREARRLRRERKAEKKLRKREKKRRAKMRELERKYALYLTCTSPREGGLGPQM</sequence>
<evidence type="ECO:0000256" key="1">
    <source>
        <dbReference type="SAM" id="MobiDB-lite"/>
    </source>
</evidence>
<protein>
    <submittedName>
        <fullName evidence="2">Uncharacterized protein</fullName>
    </submittedName>
</protein>
<dbReference type="STRING" id="1314783.A0A165SYN1"/>
<feature type="compositionally biased region" description="Basic and acidic residues" evidence="1">
    <location>
        <begin position="1"/>
        <end position="45"/>
    </location>
</feature>
<feature type="region of interest" description="Disordered" evidence="1">
    <location>
        <begin position="442"/>
        <end position="487"/>
    </location>
</feature>
<reference evidence="2 3" key="1">
    <citation type="journal article" date="2016" name="Mol. Biol. Evol.">
        <title>Comparative Genomics of Early-Diverging Mushroom-Forming Fungi Provides Insights into the Origins of Lignocellulose Decay Capabilities.</title>
        <authorList>
            <person name="Nagy L.G."/>
            <person name="Riley R."/>
            <person name="Tritt A."/>
            <person name="Adam C."/>
            <person name="Daum C."/>
            <person name="Floudas D."/>
            <person name="Sun H."/>
            <person name="Yadav J.S."/>
            <person name="Pangilinan J."/>
            <person name="Larsson K.H."/>
            <person name="Matsuura K."/>
            <person name="Barry K."/>
            <person name="Labutti K."/>
            <person name="Kuo R."/>
            <person name="Ohm R.A."/>
            <person name="Bhattacharya S.S."/>
            <person name="Shirouzu T."/>
            <person name="Yoshinaga Y."/>
            <person name="Martin F.M."/>
            <person name="Grigoriev I.V."/>
            <person name="Hibbett D.S."/>
        </authorList>
    </citation>
    <scope>NUCLEOTIDE SEQUENCE [LARGE SCALE GENOMIC DNA]</scope>
    <source>
        <strain evidence="2 3">L-15889</strain>
    </source>
</reference>
<accession>A0A165SYN1</accession>
<dbReference type="OrthoDB" id="3248421at2759"/>
<name>A0A165SYN1_9APHY</name>
<feature type="compositionally biased region" description="Basic and acidic residues" evidence="1">
    <location>
        <begin position="71"/>
        <end position="97"/>
    </location>
</feature>
<feature type="compositionally biased region" description="Pro residues" evidence="1">
    <location>
        <begin position="128"/>
        <end position="139"/>
    </location>
</feature>
<evidence type="ECO:0000313" key="2">
    <source>
        <dbReference type="EMBL" id="KZT72679.1"/>
    </source>
</evidence>
<organism evidence="2 3">
    <name type="scientific">Daedalea quercina L-15889</name>
    <dbReference type="NCBI Taxonomy" id="1314783"/>
    <lineage>
        <taxon>Eukaryota</taxon>
        <taxon>Fungi</taxon>
        <taxon>Dikarya</taxon>
        <taxon>Basidiomycota</taxon>
        <taxon>Agaricomycotina</taxon>
        <taxon>Agaricomycetes</taxon>
        <taxon>Polyporales</taxon>
        <taxon>Fomitopsis</taxon>
    </lineage>
</organism>
<proteinExistence type="predicted"/>
<dbReference type="EMBL" id="KV429040">
    <property type="protein sequence ID" value="KZT72679.1"/>
    <property type="molecule type" value="Genomic_DNA"/>
</dbReference>
<feature type="region of interest" description="Disordered" evidence="1">
    <location>
        <begin position="1"/>
        <end position="183"/>
    </location>
</feature>